<sequence>MDRRGFLTRSLALGCSAAASPLLTPVSFAAAPGEARLVVIILRGAMDGLDVVAPHGDPDFAGLRGGVSLGGAGGHVDLDGFHALHPALSPLLPLWQAGDLGAVHAVSTPYRDKRSHFDGQDILEAGVVGLDDGAVREGWLNRMMQHMPDGRMQTAWAVGRDPQLILDGPVPVSRWAPEADLALSPQAALLARQVMKTDPAMAAALDEAFRVADADGDPLMLTPGEGDGMAAMAAGGGGPGPARRIADFVAEQLRGEARIAAFSLNGWDTHAAQARGLPRALSALSNTILGLREGLGPTWGQTAVLAMTEFGRTARMNGSDGTDHGTGGAMLFAGGALRGGRVLGEWPGLSEAALYDRRDLMPTRDLRAHAGWVIGGLFGLGRSEIEQAVFPGLDLGSDPGLLA</sequence>
<feature type="signal peptide" evidence="1">
    <location>
        <begin position="1"/>
        <end position="29"/>
    </location>
</feature>
<name>A0A8J7WAD1_9RHOB</name>
<dbReference type="EMBL" id="JAGTUU010000002">
    <property type="protein sequence ID" value="MBS0123875.1"/>
    <property type="molecule type" value="Genomic_DNA"/>
</dbReference>
<dbReference type="Proteomes" id="UP000681356">
    <property type="component" value="Unassembled WGS sequence"/>
</dbReference>
<organism evidence="2 3">
    <name type="scientific">Thetidibacter halocola</name>
    <dbReference type="NCBI Taxonomy" id="2827239"/>
    <lineage>
        <taxon>Bacteria</taxon>
        <taxon>Pseudomonadati</taxon>
        <taxon>Pseudomonadota</taxon>
        <taxon>Alphaproteobacteria</taxon>
        <taxon>Rhodobacterales</taxon>
        <taxon>Roseobacteraceae</taxon>
        <taxon>Thetidibacter</taxon>
    </lineage>
</organism>
<dbReference type="PANTHER" id="PTHR43737">
    <property type="entry name" value="BLL7424 PROTEIN"/>
    <property type="match status" value="1"/>
</dbReference>
<dbReference type="Pfam" id="PF07394">
    <property type="entry name" value="DUF1501"/>
    <property type="match status" value="1"/>
</dbReference>
<keyword evidence="1" id="KW-0732">Signal</keyword>
<reference evidence="2" key="1">
    <citation type="submission" date="2021-04" db="EMBL/GenBank/DDBJ databases">
        <authorList>
            <person name="Yoon J."/>
        </authorList>
    </citation>
    <scope>NUCLEOTIDE SEQUENCE</scope>
    <source>
        <strain evidence="2">KMU-90</strain>
    </source>
</reference>
<comment type="caution">
    <text evidence="2">The sequence shown here is derived from an EMBL/GenBank/DDBJ whole genome shotgun (WGS) entry which is preliminary data.</text>
</comment>
<dbReference type="PANTHER" id="PTHR43737:SF1">
    <property type="entry name" value="DUF1501 DOMAIN-CONTAINING PROTEIN"/>
    <property type="match status" value="1"/>
</dbReference>
<dbReference type="InterPro" id="IPR006311">
    <property type="entry name" value="TAT_signal"/>
</dbReference>
<evidence type="ECO:0000313" key="3">
    <source>
        <dbReference type="Proteomes" id="UP000681356"/>
    </source>
</evidence>
<protein>
    <submittedName>
        <fullName evidence="2">DUF1501 domain-containing protein</fullName>
    </submittedName>
</protein>
<dbReference type="RefSeq" id="WP_212535823.1">
    <property type="nucleotide sequence ID" value="NZ_JAGTUU010000002.1"/>
</dbReference>
<evidence type="ECO:0000313" key="2">
    <source>
        <dbReference type="EMBL" id="MBS0123875.1"/>
    </source>
</evidence>
<evidence type="ECO:0000256" key="1">
    <source>
        <dbReference type="SAM" id="SignalP"/>
    </source>
</evidence>
<gene>
    <name evidence="2" type="ORF">KB874_06970</name>
</gene>
<dbReference type="PROSITE" id="PS51318">
    <property type="entry name" value="TAT"/>
    <property type="match status" value="1"/>
</dbReference>
<accession>A0A8J7WAD1</accession>
<feature type="chain" id="PRO_5035151586" evidence="1">
    <location>
        <begin position="30"/>
        <end position="403"/>
    </location>
</feature>
<dbReference type="InterPro" id="IPR010869">
    <property type="entry name" value="DUF1501"/>
</dbReference>
<dbReference type="AlphaFoldDB" id="A0A8J7WAD1"/>
<proteinExistence type="predicted"/>
<keyword evidence="3" id="KW-1185">Reference proteome</keyword>